<dbReference type="EMBL" id="CAJVCH010012300">
    <property type="protein sequence ID" value="CAG7673101.1"/>
    <property type="molecule type" value="Genomic_DNA"/>
</dbReference>
<feature type="compositionally biased region" description="Basic and acidic residues" evidence="1">
    <location>
        <begin position="709"/>
        <end position="718"/>
    </location>
</feature>
<name>A0A8J2NMV3_9HEXA</name>
<reference evidence="3" key="1">
    <citation type="submission" date="2021-06" db="EMBL/GenBank/DDBJ databases">
        <authorList>
            <person name="Hodson N. C."/>
            <person name="Mongue J. A."/>
            <person name="Jaron S. K."/>
        </authorList>
    </citation>
    <scope>NUCLEOTIDE SEQUENCE</scope>
</reference>
<dbReference type="InterPro" id="IPR051092">
    <property type="entry name" value="FYVE_RhoGEF_PH"/>
</dbReference>
<sequence length="1021" mass="113633">MISAEYHTYMSTMDAEQTHLPNATKPLVPPKPKIVPLPRARVSKTSTGTQVNLLKKSSNKPQILAKPVKILGSGATAEIPKVDCTSANPQALPKEPESSESKTIIKREQKVYIHKTEVRKTSHTTVIVKPQIAPKPILKSKPQNVSFALDHPPTTSKKGILKSITRSNSAPVRRPIYSHALPSPDRSHCANINNKINSSVKTSLQNEHLKNFRNSQLNRISLPIVFTGWRKSRTFPVINNNFQVASCPSRNQSFTDLKINSDLLKSSAPRVLAESNKLPSIPVNTTFTNSKPGPLSVPVPPPRLKRKPSILTPPNTAFDPPTIVVPLPIKTIPIYAKVNKNRKWAHRRNFRKGKNSIYNNENIEKTSLLHSVFKCDDEHDYEIIGSPSSEFNDELMDEVKDLPSEMVIKSKSSKRHAQSQPEKRADERKETIENKPEPETNSFFHEDKIPEKGEIQGGMQSKGTEKPLETVETQSIPSQELVDNKSFLFTIMTLPTDETNSSSNAQLPEIIIDRVTDQKTVDNQLNNSEVISLEEMSRPDQTNPIKETDSEEATPVVEEASPWEDINLEDTTVAAEQRTGLELFVSHDTPKGDDTGCSTPTGIPVVGEVKVDSLSEEECDTLTTKNPQDVPPQGIIHTKEKSKSKSSLLDFVDMEIQKVQHLLADIAAGSSDKKKKPQSSLSLPTDVPKSVLLRKSSVPNLSSSLSEFKGSKSDDPQLSRRSWANKSTSSVGSTTSSSSMGSKVGTPGLTPQHSKGRRMSDVSQWFWADEGDTSTGAMGDNENSPLHSSSEEIGFVESSSGRPLFRRRRTVADFFGKARKSSLANFVNASMVWKNNGRRKSKCPLEGSELPKIEVIFADNASSTESKESKRLSFVEDEEEVDLLEMRKKAEAERTELILAQLSPKAKKAFYVVREILSSEQTFVDVLRLITLEFPKSLERSAKKMKLKQGVISEPDLEFMLGGLPILKGVNEDLLQDLEERVSTWEEDSKIADIFVKKGAFLKHYTNYIKDFEKISRFFDT</sequence>
<dbReference type="GO" id="GO:0005737">
    <property type="term" value="C:cytoplasm"/>
    <property type="evidence" value="ECO:0007669"/>
    <property type="project" value="TreeGrafter"/>
</dbReference>
<feature type="region of interest" description="Disordered" evidence="1">
    <location>
        <begin position="621"/>
        <end position="642"/>
    </location>
</feature>
<feature type="compositionally biased region" description="Low complexity" evidence="1">
    <location>
        <begin position="726"/>
        <end position="746"/>
    </location>
</feature>
<keyword evidence="4" id="KW-1185">Reference proteome</keyword>
<comment type="caution">
    <text evidence="3">The sequence shown here is derived from an EMBL/GenBank/DDBJ whole genome shotgun (WGS) entry which is preliminary data.</text>
</comment>
<proteinExistence type="predicted"/>
<feature type="compositionally biased region" description="Basic and acidic residues" evidence="1">
    <location>
        <begin position="421"/>
        <end position="454"/>
    </location>
</feature>
<dbReference type="GO" id="GO:0005085">
    <property type="term" value="F:guanyl-nucleotide exchange factor activity"/>
    <property type="evidence" value="ECO:0007669"/>
    <property type="project" value="InterPro"/>
</dbReference>
<feature type="non-terminal residue" evidence="3">
    <location>
        <position position="1"/>
    </location>
</feature>
<feature type="domain" description="DH" evidence="2">
    <location>
        <begin position="908"/>
        <end position="1021"/>
    </location>
</feature>
<gene>
    <name evidence="3" type="ORF">AFUS01_LOCUS2163</name>
</gene>
<dbReference type="Pfam" id="PF00621">
    <property type="entry name" value="RhoGEF"/>
    <property type="match status" value="1"/>
</dbReference>
<evidence type="ECO:0000313" key="4">
    <source>
        <dbReference type="Proteomes" id="UP000708208"/>
    </source>
</evidence>
<dbReference type="Proteomes" id="UP000708208">
    <property type="component" value="Unassembled WGS sequence"/>
</dbReference>
<dbReference type="PANTHER" id="PTHR12673:SF267">
    <property type="entry name" value="PROTEIN CBG10230"/>
    <property type="match status" value="1"/>
</dbReference>
<organism evidence="3 4">
    <name type="scientific">Allacma fusca</name>
    <dbReference type="NCBI Taxonomy" id="39272"/>
    <lineage>
        <taxon>Eukaryota</taxon>
        <taxon>Metazoa</taxon>
        <taxon>Ecdysozoa</taxon>
        <taxon>Arthropoda</taxon>
        <taxon>Hexapoda</taxon>
        <taxon>Collembola</taxon>
        <taxon>Symphypleona</taxon>
        <taxon>Sminthuridae</taxon>
        <taxon>Allacma</taxon>
    </lineage>
</organism>
<dbReference type="OrthoDB" id="245697at2759"/>
<feature type="region of interest" description="Disordered" evidence="1">
    <location>
        <begin position="702"/>
        <end position="791"/>
    </location>
</feature>
<accession>A0A8J2NMV3</accession>
<feature type="region of interest" description="Disordered" evidence="1">
    <location>
        <begin position="536"/>
        <end position="557"/>
    </location>
</feature>
<feature type="region of interest" description="Disordered" evidence="1">
    <location>
        <begin position="405"/>
        <end position="476"/>
    </location>
</feature>
<dbReference type="InterPro" id="IPR000219">
    <property type="entry name" value="DH_dom"/>
</dbReference>
<feature type="region of interest" description="Disordered" evidence="1">
    <location>
        <begin position="292"/>
        <end position="313"/>
    </location>
</feature>
<evidence type="ECO:0000256" key="1">
    <source>
        <dbReference type="SAM" id="MobiDB-lite"/>
    </source>
</evidence>
<dbReference type="PANTHER" id="PTHR12673">
    <property type="entry name" value="FACIOGENITAL DYSPLASIA PROTEIN"/>
    <property type="match status" value="1"/>
</dbReference>
<evidence type="ECO:0000313" key="3">
    <source>
        <dbReference type="EMBL" id="CAG7673101.1"/>
    </source>
</evidence>
<feature type="compositionally biased region" description="Polar residues" evidence="1">
    <location>
        <begin position="773"/>
        <end position="788"/>
    </location>
</feature>
<dbReference type="AlphaFoldDB" id="A0A8J2NMV3"/>
<evidence type="ECO:0000259" key="2">
    <source>
        <dbReference type="PROSITE" id="PS50010"/>
    </source>
</evidence>
<dbReference type="PROSITE" id="PS50010">
    <property type="entry name" value="DH_2"/>
    <property type="match status" value="1"/>
</dbReference>
<protein>
    <recommendedName>
        <fullName evidence="2">DH domain-containing protein</fullName>
    </recommendedName>
</protein>